<evidence type="ECO:0000313" key="5">
    <source>
        <dbReference type="Proteomes" id="UP000005798"/>
    </source>
</evidence>
<dbReference type="InterPro" id="IPR036291">
    <property type="entry name" value="NAD(P)-bd_dom_sf"/>
</dbReference>
<dbReference type="Proteomes" id="UP000005798">
    <property type="component" value="Unassembled WGS sequence"/>
</dbReference>
<keyword evidence="5" id="KW-1185">Reference proteome</keyword>
<dbReference type="PRINTS" id="PR00081">
    <property type="entry name" value="GDHRDH"/>
</dbReference>
<dbReference type="GO" id="GO:0016491">
    <property type="term" value="F:oxidoreductase activity"/>
    <property type="evidence" value="ECO:0007669"/>
    <property type="project" value="UniProtKB-KW"/>
</dbReference>
<evidence type="ECO:0000256" key="2">
    <source>
        <dbReference type="ARBA" id="ARBA00023002"/>
    </source>
</evidence>
<dbReference type="AlphaFoldDB" id="B0N5R4"/>
<dbReference type="FunFam" id="3.40.50.720:FF:000084">
    <property type="entry name" value="Short-chain dehydrogenase reductase"/>
    <property type="match status" value="1"/>
</dbReference>
<dbReference type="InterPro" id="IPR002347">
    <property type="entry name" value="SDR_fam"/>
</dbReference>
<dbReference type="eggNOG" id="COG1028">
    <property type="taxonomic scope" value="Bacteria"/>
</dbReference>
<sequence length="263" mass="29365">MESMLEELNKLFFKIMNKIVLITGGAKGIGKAIALELAKQRYDIVINYLTSKKEAEALKNMIIDNYGVRCLAIAGDVSKEDKVDEMVSLIESKLGGVDILINNAAVDLSNLFHLKNAEEFRKTLDVNVVGAFNCSKRVYRHMIDQEYGKIINIASTNGINTYYPMCIDYDASKAALISMTHNLAFEFAPFVNVNCIAPGFIGTENELNGYDEQFLKEEVEKIMVNRYGDPQEVAYLVKFLVSKEADFINNTVIRIDGGQKGSC</sequence>
<dbReference type="EMBL" id="ABFX02000006">
    <property type="protein sequence ID" value="EDS18432.1"/>
    <property type="molecule type" value="Genomic_DNA"/>
</dbReference>
<dbReference type="PRINTS" id="PR00080">
    <property type="entry name" value="SDRFAMILY"/>
</dbReference>
<dbReference type="SUPFAM" id="SSF51735">
    <property type="entry name" value="NAD(P)-binding Rossmann-fold domains"/>
    <property type="match status" value="1"/>
</dbReference>
<dbReference type="PANTHER" id="PTHR42879:SF2">
    <property type="entry name" value="3-OXOACYL-[ACYL-CARRIER-PROTEIN] REDUCTASE FABG"/>
    <property type="match status" value="1"/>
</dbReference>
<evidence type="ECO:0000256" key="3">
    <source>
        <dbReference type="RuleBase" id="RU000363"/>
    </source>
</evidence>
<reference evidence="4" key="2">
    <citation type="submission" date="2014-06" db="EMBL/GenBank/DDBJ databases">
        <title>Draft genome sequence of Clostridium ramosum(DSM 1402).</title>
        <authorList>
            <person name="Sudarsanam P."/>
            <person name="Ley R."/>
            <person name="Guruge J."/>
            <person name="Turnbaugh P.J."/>
            <person name="Mahowald M."/>
            <person name="Liep D."/>
            <person name="Gordon J."/>
        </authorList>
    </citation>
    <scope>NUCLEOTIDE SEQUENCE</scope>
    <source>
        <strain evidence="4">DSM 1402</strain>
    </source>
</reference>
<dbReference type="InterPro" id="IPR050259">
    <property type="entry name" value="SDR"/>
</dbReference>
<dbReference type="HOGENOM" id="CLU_010194_1_3_9"/>
<comment type="similarity">
    <text evidence="1 3">Belongs to the short-chain dehydrogenases/reductases (SDR) family.</text>
</comment>
<dbReference type="Pfam" id="PF00106">
    <property type="entry name" value="adh_short"/>
    <property type="match status" value="1"/>
</dbReference>
<reference evidence="4" key="1">
    <citation type="submission" date="2007-11" db="EMBL/GenBank/DDBJ databases">
        <authorList>
            <person name="Fulton L."/>
            <person name="Clifton S."/>
            <person name="Fulton B."/>
            <person name="Xu J."/>
            <person name="Minx P."/>
            <person name="Pepin K.H."/>
            <person name="Johnson M."/>
            <person name="Thiruvilangam P."/>
            <person name="Bhonagiri V."/>
            <person name="Nash W.E."/>
            <person name="Mardis E.R."/>
            <person name="Wilson R.K."/>
        </authorList>
    </citation>
    <scope>NUCLEOTIDE SEQUENCE [LARGE SCALE GENOMIC DNA]</scope>
    <source>
        <strain evidence="4">DSM 1402</strain>
    </source>
</reference>
<organism evidence="4 5">
    <name type="scientific">Thomasclavelia ramosa DSM 1402</name>
    <dbReference type="NCBI Taxonomy" id="445974"/>
    <lineage>
        <taxon>Bacteria</taxon>
        <taxon>Bacillati</taxon>
        <taxon>Bacillota</taxon>
        <taxon>Erysipelotrichia</taxon>
        <taxon>Erysipelotrichales</taxon>
        <taxon>Coprobacillaceae</taxon>
        <taxon>Thomasclavelia</taxon>
    </lineage>
</organism>
<evidence type="ECO:0000313" key="4">
    <source>
        <dbReference type="EMBL" id="EDS18432.1"/>
    </source>
</evidence>
<name>B0N5R4_9FIRM</name>
<evidence type="ECO:0000256" key="1">
    <source>
        <dbReference type="ARBA" id="ARBA00006484"/>
    </source>
</evidence>
<dbReference type="Gene3D" id="3.40.50.720">
    <property type="entry name" value="NAD(P)-binding Rossmann-like Domain"/>
    <property type="match status" value="1"/>
</dbReference>
<protein>
    <submittedName>
        <fullName evidence="4">3-oxoacyl-[acyl-carrier-protein] reductase</fullName>
    </submittedName>
</protein>
<gene>
    <name evidence="4" type="ORF">CLORAM_01978</name>
</gene>
<dbReference type="PANTHER" id="PTHR42879">
    <property type="entry name" value="3-OXOACYL-(ACYL-CARRIER-PROTEIN) REDUCTASE"/>
    <property type="match status" value="1"/>
</dbReference>
<accession>B0N5R4</accession>
<keyword evidence="2" id="KW-0560">Oxidoreductase</keyword>
<dbReference type="GO" id="GO:0008206">
    <property type="term" value="P:bile acid metabolic process"/>
    <property type="evidence" value="ECO:0007669"/>
    <property type="project" value="UniProtKB-ARBA"/>
</dbReference>
<proteinExistence type="inferred from homology"/>
<comment type="caution">
    <text evidence="4">The sequence shown here is derived from an EMBL/GenBank/DDBJ whole genome shotgun (WGS) entry which is preliminary data.</text>
</comment>